<evidence type="ECO:0000256" key="1">
    <source>
        <dbReference type="ARBA" id="ARBA00010995"/>
    </source>
</evidence>
<dbReference type="GO" id="GO:0019674">
    <property type="term" value="P:NAD+ metabolic process"/>
    <property type="evidence" value="ECO:0007669"/>
    <property type="project" value="InterPro"/>
</dbReference>
<dbReference type="FunFam" id="2.60.200.30:FF:000009">
    <property type="entry name" value="Poly(P)/ATP NAD kinase"/>
    <property type="match status" value="1"/>
</dbReference>
<dbReference type="InterPro" id="IPR002504">
    <property type="entry name" value="NADK"/>
</dbReference>
<evidence type="ECO:0000313" key="9">
    <source>
        <dbReference type="EMBL" id="JAC75714.1"/>
    </source>
</evidence>
<proteinExistence type="inferred from homology"/>
<dbReference type="SUPFAM" id="SSF111331">
    <property type="entry name" value="NAD kinase/diacylglycerol kinase-like"/>
    <property type="match status" value="1"/>
</dbReference>
<evidence type="ECO:0000256" key="7">
    <source>
        <dbReference type="ARBA" id="ARBA00023027"/>
    </source>
</evidence>
<evidence type="ECO:0000256" key="3">
    <source>
        <dbReference type="ARBA" id="ARBA00022741"/>
    </source>
</evidence>
<dbReference type="GO" id="GO:0005524">
    <property type="term" value="F:ATP binding"/>
    <property type="evidence" value="ECO:0007669"/>
    <property type="project" value="UniProtKB-KW"/>
</dbReference>
<keyword evidence="5" id="KW-0067">ATP-binding</keyword>
<dbReference type="EMBL" id="GBEZ01013503">
    <property type="protein sequence ID" value="JAC72485.1"/>
    <property type="molecule type" value="Transcribed_RNA"/>
</dbReference>
<dbReference type="EMBL" id="GBEZ01009908">
    <property type="protein sequence ID" value="JAC75714.1"/>
    <property type="molecule type" value="Transcribed_RNA"/>
</dbReference>
<accession>A0A061RP72</accession>
<keyword evidence="6" id="KW-0521">NADP</keyword>
<comment type="similarity">
    <text evidence="1">Belongs to the NAD kinase family.</text>
</comment>
<dbReference type="GO" id="GO:0006741">
    <property type="term" value="P:NADP+ biosynthetic process"/>
    <property type="evidence" value="ECO:0007669"/>
    <property type="project" value="InterPro"/>
</dbReference>
<protein>
    <submittedName>
        <fullName evidence="8">NAD+ kinase</fullName>
    </submittedName>
</protein>
<dbReference type="Gene3D" id="2.60.200.30">
    <property type="entry name" value="Probable inorganic polyphosphate/atp-NAD kinase, domain 2"/>
    <property type="match status" value="1"/>
</dbReference>
<dbReference type="AlphaFoldDB" id="A0A061RP72"/>
<keyword evidence="4 8" id="KW-0418">Kinase</keyword>
<keyword evidence="7" id="KW-0520">NAD</keyword>
<dbReference type="Gene3D" id="3.40.50.10330">
    <property type="entry name" value="Probable inorganic polyphosphate/atp-NAD kinase, domain 1"/>
    <property type="match status" value="1"/>
</dbReference>
<dbReference type="GO" id="GO:0003951">
    <property type="term" value="F:NAD+ kinase activity"/>
    <property type="evidence" value="ECO:0007669"/>
    <property type="project" value="InterPro"/>
</dbReference>
<evidence type="ECO:0000256" key="6">
    <source>
        <dbReference type="ARBA" id="ARBA00022857"/>
    </source>
</evidence>
<dbReference type="InterPro" id="IPR017437">
    <property type="entry name" value="ATP-NAD_kinase_PpnK-typ_C"/>
</dbReference>
<dbReference type="HAMAP" id="MF_00361">
    <property type="entry name" value="NAD_kinase"/>
    <property type="match status" value="1"/>
</dbReference>
<sequence>MVEASRSAGKAKLMAHPSEIPTLKLQRRAHLIWEPDQPRNILLVKKQGSEDASAKLWEISQWLLSKGYNVMVEESVHQLEFPTLMPYHPRDNGGCEQVDLCVSLGGDGTVLHMASLFGCDDPLPPAVSFAMGTLGFLTPFDAEDFKATLSRVLAAGVSNPVFCTLRTRKTCKVYSPQGELRSVHHVLNECLIDRGPVPAMIKLECFVDDEHVTTVQADGLIIATPSGSTAYSLSVGGAVVAPSVPCSLLTPVAPHSLSFRPLVLPESSDIVIHLPEDSSRCAWASFDGRCSMELAPGSSIQCFTSECPMPVVNLGKLDHDWYEGITQKLKWNDPIIGRRNSNPPKLPLLRNS</sequence>
<dbReference type="InterPro" id="IPR017438">
    <property type="entry name" value="ATP-NAD_kinase_N"/>
</dbReference>
<keyword evidence="2" id="KW-0808">Transferase</keyword>
<dbReference type="InterPro" id="IPR016064">
    <property type="entry name" value="NAD/diacylglycerol_kinase_sf"/>
</dbReference>
<keyword evidence="3" id="KW-0547">Nucleotide-binding</keyword>
<dbReference type="PANTHER" id="PTHR20275:SF6">
    <property type="entry name" value="NAD KINASE 2, CHLOROPLASTIC"/>
    <property type="match status" value="1"/>
</dbReference>
<evidence type="ECO:0000256" key="4">
    <source>
        <dbReference type="ARBA" id="ARBA00022777"/>
    </source>
</evidence>
<evidence type="ECO:0000256" key="2">
    <source>
        <dbReference type="ARBA" id="ARBA00022679"/>
    </source>
</evidence>
<organism evidence="8">
    <name type="scientific">Tetraselmis sp. GSL018</name>
    <dbReference type="NCBI Taxonomy" id="582737"/>
    <lineage>
        <taxon>Eukaryota</taxon>
        <taxon>Viridiplantae</taxon>
        <taxon>Chlorophyta</taxon>
        <taxon>core chlorophytes</taxon>
        <taxon>Chlorodendrophyceae</taxon>
        <taxon>Chlorodendrales</taxon>
        <taxon>Chlorodendraceae</taxon>
        <taxon>Tetraselmis</taxon>
    </lineage>
</organism>
<name>A0A061RP72_9CHLO</name>
<dbReference type="Pfam" id="PF20143">
    <property type="entry name" value="NAD_kinase_C"/>
    <property type="match status" value="1"/>
</dbReference>
<evidence type="ECO:0000313" key="8">
    <source>
        <dbReference type="EMBL" id="JAC72485.1"/>
    </source>
</evidence>
<reference evidence="8" key="1">
    <citation type="submission" date="2014-05" db="EMBL/GenBank/DDBJ databases">
        <title>The transcriptome of the halophilic microalga Tetraselmis sp. GSL018 isolated from the Great Salt Lake, Utah.</title>
        <authorList>
            <person name="Jinkerson R.E."/>
            <person name="D'Adamo S."/>
            <person name="Posewitz M.C."/>
        </authorList>
    </citation>
    <scope>NUCLEOTIDE SEQUENCE</scope>
    <source>
        <strain evidence="8">GSL018</strain>
    </source>
</reference>
<dbReference type="Pfam" id="PF01513">
    <property type="entry name" value="NAD_kinase"/>
    <property type="match status" value="1"/>
</dbReference>
<evidence type="ECO:0000256" key="5">
    <source>
        <dbReference type="ARBA" id="ARBA00022840"/>
    </source>
</evidence>
<gene>
    <name evidence="9" type="ORF">TSPGSL018_22270</name>
    <name evidence="8" type="ORF">TSPGSL018_31216</name>
</gene>
<dbReference type="PANTHER" id="PTHR20275">
    <property type="entry name" value="NAD KINASE"/>
    <property type="match status" value="1"/>
</dbReference>